<gene>
    <name evidence="1" type="ORF">FHR87_001967</name>
</gene>
<protein>
    <submittedName>
        <fullName evidence="1">Uncharacterized protein</fullName>
    </submittedName>
</protein>
<name>A0A839T200_AZOMA</name>
<keyword evidence="2" id="KW-1185">Reference proteome</keyword>
<evidence type="ECO:0000313" key="2">
    <source>
        <dbReference type="Proteomes" id="UP000549250"/>
    </source>
</evidence>
<dbReference type="Proteomes" id="UP000549250">
    <property type="component" value="Unassembled WGS sequence"/>
</dbReference>
<comment type="caution">
    <text evidence="1">The sequence shown here is derived from an EMBL/GenBank/DDBJ whole genome shotgun (WGS) entry which is preliminary data.</text>
</comment>
<evidence type="ECO:0000313" key="1">
    <source>
        <dbReference type="EMBL" id="MBB3103571.1"/>
    </source>
</evidence>
<dbReference type="EMBL" id="JACHXI010000008">
    <property type="protein sequence ID" value="MBB3103571.1"/>
    <property type="molecule type" value="Genomic_DNA"/>
</dbReference>
<dbReference type="AlphaFoldDB" id="A0A839T200"/>
<sequence>MKQTTLQHGTLATNAISYAGYRFPPAVIGYAVRLHP</sequence>
<reference evidence="1 2" key="1">
    <citation type="submission" date="2020-08" db="EMBL/GenBank/DDBJ databases">
        <title>Genomic Encyclopedia of Type Strains, Phase III (KMG-III): the genomes of soil and plant-associated and newly described type strains.</title>
        <authorList>
            <person name="Whitman W."/>
        </authorList>
    </citation>
    <scope>NUCLEOTIDE SEQUENCE [LARGE SCALE GENOMIC DNA]</scope>
    <source>
        <strain evidence="1 2">CECT 4462</strain>
    </source>
</reference>
<organism evidence="1 2">
    <name type="scientific">Azomonas macrocytogenes</name>
    <name type="common">Azotobacter macrocytogenes</name>
    <dbReference type="NCBI Taxonomy" id="69962"/>
    <lineage>
        <taxon>Bacteria</taxon>
        <taxon>Pseudomonadati</taxon>
        <taxon>Pseudomonadota</taxon>
        <taxon>Gammaproteobacteria</taxon>
        <taxon>Pseudomonadales</taxon>
        <taxon>Pseudomonadaceae</taxon>
        <taxon>Azomonas</taxon>
    </lineage>
</organism>
<accession>A0A839T200</accession>
<proteinExistence type="predicted"/>